<dbReference type="PANTHER" id="PTHR35093:SF8">
    <property type="entry name" value="OUTER MEMBRANE PROTEIN NMB0088-RELATED"/>
    <property type="match status" value="1"/>
</dbReference>
<dbReference type="Proteomes" id="UP000233553">
    <property type="component" value="Unassembled WGS sequence"/>
</dbReference>
<evidence type="ECO:0000256" key="7">
    <source>
        <dbReference type="ARBA" id="ARBA00023237"/>
    </source>
</evidence>
<dbReference type="GO" id="GO:0009279">
    <property type="term" value="C:cell outer membrane"/>
    <property type="evidence" value="ECO:0007669"/>
    <property type="project" value="UniProtKB-SubCell"/>
</dbReference>
<dbReference type="GO" id="GO:0015483">
    <property type="term" value="F:long-chain fatty acid transporting porin activity"/>
    <property type="evidence" value="ECO:0007669"/>
    <property type="project" value="TreeGrafter"/>
</dbReference>
<evidence type="ECO:0000256" key="8">
    <source>
        <dbReference type="SAM" id="SignalP"/>
    </source>
</evidence>
<evidence type="ECO:0000256" key="4">
    <source>
        <dbReference type="ARBA" id="ARBA00022692"/>
    </source>
</evidence>
<accession>A0A2N0WB01</accession>
<comment type="subcellular location">
    <subcellularLocation>
        <location evidence="1">Cell outer membrane</location>
        <topology evidence="1">Multi-pass membrane protein</topology>
    </subcellularLocation>
</comment>
<feature type="chain" id="PRO_5014793553" evidence="8">
    <location>
        <begin position="22"/>
        <end position="412"/>
    </location>
</feature>
<dbReference type="RefSeq" id="WP_101237423.1">
    <property type="nucleotide sequence ID" value="NZ_PISJ01000020.1"/>
</dbReference>
<protein>
    <submittedName>
        <fullName evidence="9">Transporter</fullName>
    </submittedName>
</protein>
<evidence type="ECO:0000313" key="10">
    <source>
        <dbReference type="Proteomes" id="UP000233553"/>
    </source>
</evidence>
<dbReference type="InterPro" id="IPR005017">
    <property type="entry name" value="OMPP1/FadL/TodX"/>
</dbReference>
<evidence type="ECO:0000256" key="3">
    <source>
        <dbReference type="ARBA" id="ARBA00022452"/>
    </source>
</evidence>
<dbReference type="EMBL" id="PISJ01000020">
    <property type="protein sequence ID" value="PKF31667.1"/>
    <property type="molecule type" value="Genomic_DNA"/>
</dbReference>
<evidence type="ECO:0000313" key="9">
    <source>
        <dbReference type="EMBL" id="PKF31667.1"/>
    </source>
</evidence>
<keyword evidence="6" id="KW-0472">Membrane</keyword>
<gene>
    <name evidence="9" type="ORF">CW311_18235</name>
</gene>
<evidence type="ECO:0000256" key="5">
    <source>
        <dbReference type="ARBA" id="ARBA00022729"/>
    </source>
</evidence>
<evidence type="ECO:0000256" key="6">
    <source>
        <dbReference type="ARBA" id="ARBA00023136"/>
    </source>
</evidence>
<keyword evidence="4" id="KW-0812">Transmembrane</keyword>
<dbReference type="Gene3D" id="2.40.160.60">
    <property type="entry name" value="Outer membrane protein transport protein (OMPP1/FadL/TodX)"/>
    <property type="match status" value="1"/>
</dbReference>
<keyword evidence="7" id="KW-0998">Cell outer membrane</keyword>
<dbReference type="Pfam" id="PF03349">
    <property type="entry name" value="Toluene_X"/>
    <property type="match status" value="1"/>
</dbReference>
<keyword evidence="5 8" id="KW-0732">Signal</keyword>
<proteinExistence type="inferred from homology"/>
<dbReference type="SUPFAM" id="SSF56935">
    <property type="entry name" value="Porins"/>
    <property type="match status" value="1"/>
</dbReference>
<comment type="caution">
    <text evidence="9">The sequence shown here is derived from an EMBL/GenBank/DDBJ whole genome shotgun (WGS) entry which is preliminary data.</text>
</comment>
<reference evidence="9 10" key="1">
    <citation type="submission" date="2017-12" db="EMBL/GenBank/DDBJ databases">
        <title>Draft Genome sequences of multiple microbial strains isolated from spacecraft associated surfaces.</title>
        <authorList>
            <person name="Seuylemezian A."/>
            <person name="Vaishampayan P."/>
            <person name="Venkateswaran K."/>
        </authorList>
    </citation>
    <scope>NUCLEOTIDE SEQUENCE [LARGE SCALE GENOMIC DNA]</scope>
    <source>
        <strain evidence="9 10">2P01AA</strain>
    </source>
</reference>
<name>A0A2N0WB01_9GAMM</name>
<dbReference type="AlphaFoldDB" id="A0A2N0WB01"/>
<comment type="similarity">
    <text evidence="2">Belongs to the OmpP1/FadL family.</text>
</comment>
<feature type="signal peptide" evidence="8">
    <location>
        <begin position="1"/>
        <end position="21"/>
    </location>
</feature>
<sequence>MKFKYLFVWVLFVSPITEINAAMDQSGQSIMPFLESGNYTEFGIVVVDPSVSGKVRNRQDLVNDPSNLNLGEVANSFQFYNFALKLKLNENINLGLLFDQPFGANVSYPLRSNNSFSDNQFSQKGTSVKVDTKNLSLILGLSPFKNFQIFGGPVYQEVKGDISLRGNAHTEAFNGYNASFKRDAEIGWLTGLSYEIPEIALKAAITYRSKIKYEMVVTEDNFNVPLDYVKNEKTKLETPQSINLDFQTAITENALIYSNLRWVNWRNFETRPTQFGALSEILTTQATAGDYKNGFSLDSYKKDQYSATFGLGYQIGDRWGIFSDVGVDLGTGNPTSSLGPINNSRSIGIGFKYNPKANYFIAGGFKYFWFGDTTTQDGTYYLPIDGIKNVAEQADFKNNNAMAYALKIGYQF</sequence>
<dbReference type="PANTHER" id="PTHR35093">
    <property type="entry name" value="OUTER MEMBRANE PROTEIN NMB0088-RELATED"/>
    <property type="match status" value="1"/>
</dbReference>
<keyword evidence="3" id="KW-1134">Transmembrane beta strand</keyword>
<evidence type="ECO:0000256" key="1">
    <source>
        <dbReference type="ARBA" id="ARBA00004571"/>
    </source>
</evidence>
<evidence type="ECO:0000256" key="2">
    <source>
        <dbReference type="ARBA" id="ARBA00008163"/>
    </source>
</evidence>
<organism evidence="9 10">
    <name type="scientific">Acinetobacter proteolyticus</name>
    <dbReference type="NCBI Taxonomy" id="1776741"/>
    <lineage>
        <taxon>Bacteria</taxon>
        <taxon>Pseudomonadati</taxon>
        <taxon>Pseudomonadota</taxon>
        <taxon>Gammaproteobacteria</taxon>
        <taxon>Moraxellales</taxon>
        <taxon>Moraxellaceae</taxon>
        <taxon>Acinetobacter</taxon>
    </lineage>
</organism>